<dbReference type="SUPFAM" id="SSF48150">
    <property type="entry name" value="DNA-glycosylase"/>
    <property type="match status" value="1"/>
</dbReference>
<reference evidence="1" key="2">
    <citation type="submission" date="2023-07" db="EMBL/GenBank/DDBJ databases">
        <authorList>
            <person name="Aydin F."/>
            <person name="Tarhane S."/>
            <person name="Saticioglu I.B."/>
            <person name="Karakaya E."/>
            <person name="Abay S."/>
            <person name="Guran O."/>
            <person name="Bozkurt E."/>
            <person name="Uzum N."/>
            <person name="Olgun K."/>
            <person name="Jablonski D."/>
        </authorList>
    </citation>
    <scope>NUCLEOTIDE SEQUENCE</scope>
    <source>
        <strain evidence="1">Faydin-H75</strain>
    </source>
</reference>
<proteinExistence type="predicted"/>
<keyword evidence="4" id="KW-1185">Reference proteome</keyword>
<dbReference type="EMBL" id="JAUPEV010000004">
    <property type="protein sequence ID" value="MDO7252916.1"/>
    <property type="molecule type" value="Genomic_DNA"/>
</dbReference>
<dbReference type="GO" id="GO:0003824">
    <property type="term" value="F:catalytic activity"/>
    <property type="evidence" value="ECO:0007669"/>
    <property type="project" value="InterPro"/>
</dbReference>
<reference evidence="2 4" key="1">
    <citation type="submission" date="2023-07" db="EMBL/GenBank/DDBJ databases">
        <title>Unpublished Manusciprt.</title>
        <authorList>
            <person name="Aydin F."/>
            <person name="Tarhane S."/>
            <person name="Saticioglu I.B."/>
            <person name="Karakaya E."/>
            <person name="Abay S."/>
            <person name="Guran O."/>
            <person name="Bozkurt E."/>
            <person name="Uzum N."/>
            <person name="Olgun K."/>
            <person name="Jablonski D."/>
        </authorList>
    </citation>
    <scope>NUCLEOTIDE SEQUENCE</scope>
    <source>
        <strain evidence="4">faydin-H75</strain>
        <strain evidence="2">Faydin-H76</strain>
    </source>
</reference>
<evidence type="ECO:0000313" key="4">
    <source>
        <dbReference type="Proteomes" id="UP001240777"/>
    </source>
</evidence>
<evidence type="ECO:0000313" key="2">
    <source>
        <dbReference type="EMBL" id="MDP2539094.1"/>
    </source>
</evidence>
<dbReference type="InterPro" id="IPR014127">
    <property type="entry name" value="CHP02757"/>
</dbReference>
<dbReference type="Proteomes" id="UP001240777">
    <property type="component" value="Unassembled WGS sequence"/>
</dbReference>
<dbReference type="RefSeq" id="WP_305516763.1">
    <property type="nucleotide sequence ID" value="NZ_JAUPEV010000004.1"/>
</dbReference>
<protein>
    <submittedName>
        <fullName evidence="2">TIGR02757 family protein</fullName>
    </submittedName>
</protein>
<evidence type="ECO:0000313" key="3">
    <source>
        <dbReference type="Proteomes" id="UP001177258"/>
    </source>
</evidence>
<reference evidence="1 3" key="3">
    <citation type="journal article" date="2024" name="Syst. Appl. Microbiol.">
        <title>Helicobacter cappadocius sp. nov., from lizards: The first psychrotrophic Helicobacter species.</title>
        <authorList>
            <person name="Aydin F."/>
            <person name="Tarhane S."/>
            <person name="Karakaya E."/>
            <person name="Abay S."/>
            <person name="Kayman T."/>
            <person name="Guran O."/>
            <person name="Bozkurt E."/>
            <person name="Uzum N."/>
            <person name="Avci A."/>
            <person name="Olgun K."/>
            <person name="Jablonski D."/>
            <person name="Guran C."/>
            <person name="Burcin Saticioglu I."/>
        </authorList>
    </citation>
    <scope>NUCLEOTIDE SEQUENCE [LARGE SCALE GENOMIC DNA]</scope>
    <source>
        <strain evidence="1">Faydin-H75</strain>
        <strain evidence="3">faydin-H76</strain>
    </source>
</reference>
<evidence type="ECO:0000313" key="1">
    <source>
        <dbReference type="EMBL" id="MDO7252916.1"/>
    </source>
</evidence>
<sequence length="257" mass="30092">MRDIKALLDQHYLLKNNSNEVSVENPDPLLIVRRYKNSDIFDEIALICALLSYGSVGQIVRTLDSLDFSLLHTSVGEIQKAAFPHYRFQTSEDIRNLFIVFYKIIHTKRVKSIVLEGYDKNKNILEGVYLVIDRVSKILQKSYLKSRGLEFLIGKVSQNPKGSSPLKRWNMYLRWMVRKDNLDFGRWEEINKSDLILPLDTHTFKVSQKLGLLDRKSYDLYSALLITDLLKKFDANDPVKYDFALYRLGQSREYRFL</sequence>
<dbReference type="AlphaFoldDB" id="A0AA90PL37"/>
<dbReference type="NCBIfam" id="TIGR02757">
    <property type="entry name" value="TIGR02757 family protein"/>
    <property type="match status" value="1"/>
</dbReference>
<dbReference type="GO" id="GO:0006281">
    <property type="term" value="P:DNA repair"/>
    <property type="evidence" value="ECO:0007669"/>
    <property type="project" value="InterPro"/>
</dbReference>
<accession>A0AA90PL37</accession>
<comment type="caution">
    <text evidence="2">The sequence shown here is derived from an EMBL/GenBank/DDBJ whole genome shotgun (WGS) entry which is preliminary data.</text>
</comment>
<gene>
    <name evidence="1" type="ORF">Q5I04_03180</name>
    <name evidence="2" type="ORF">Q5I06_04820</name>
</gene>
<organism evidence="2 3">
    <name type="scientific">Helicobacter cappadocius</name>
    <dbReference type="NCBI Taxonomy" id="3063998"/>
    <lineage>
        <taxon>Bacteria</taxon>
        <taxon>Pseudomonadati</taxon>
        <taxon>Campylobacterota</taxon>
        <taxon>Epsilonproteobacteria</taxon>
        <taxon>Campylobacterales</taxon>
        <taxon>Helicobacteraceae</taxon>
        <taxon>Helicobacter</taxon>
    </lineage>
</organism>
<dbReference type="Proteomes" id="UP001177258">
    <property type="component" value="Unassembled WGS sequence"/>
</dbReference>
<dbReference type="InterPro" id="IPR011257">
    <property type="entry name" value="DNA_glycosylase"/>
</dbReference>
<dbReference type="EMBL" id="JAUYZK010000005">
    <property type="protein sequence ID" value="MDP2539094.1"/>
    <property type="molecule type" value="Genomic_DNA"/>
</dbReference>
<dbReference type="Pfam" id="PF09674">
    <property type="entry name" value="DUF2400"/>
    <property type="match status" value="1"/>
</dbReference>
<name>A0AA90PL37_9HELI</name>